<name>A0ABV8UYG7_9BACL</name>
<protein>
    <submittedName>
        <fullName evidence="1">GyrI-like domain-containing protein</fullName>
    </submittedName>
</protein>
<gene>
    <name evidence="1" type="ORF">ACFO0S_10440</name>
</gene>
<dbReference type="EMBL" id="JBHSEF010000023">
    <property type="protein sequence ID" value="MFC4355468.1"/>
    <property type="molecule type" value="Genomic_DNA"/>
</dbReference>
<accession>A0ABV8UYG7</accession>
<sequence length="149" mass="17205">MPAHQTLTLRAVVTRHQGLFTDYATIVPEKAQQFMKRLQEVDHHASIEVAIFEPHRGDDHTEGHFFVGTLVSKQPDHPPAGMEYMEFTRDFAYSRGTIEDIGTLHLQLNDWMQQEKLVFDYSGYIVEMYFPTETGEEVEIYLPVKNTSS</sequence>
<evidence type="ECO:0000313" key="1">
    <source>
        <dbReference type="EMBL" id="MFC4355468.1"/>
    </source>
</evidence>
<reference evidence="2" key="1">
    <citation type="journal article" date="2019" name="Int. J. Syst. Evol. Microbiol.">
        <title>The Global Catalogue of Microorganisms (GCM) 10K type strain sequencing project: providing services to taxonomists for standard genome sequencing and annotation.</title>
        <authorList>
            <consortium name="The Broad Institute Genomics Platform"/>
            <consortium name="The Broad Institute Genome Sequencing Center for Infectious Disease"/>
            <person name="Wu L."/>
            <person name="Ma J."/>
        </authorList>
    </citation>
    <scope>NUCLEOTIDE SEQUENCE [LARGE SCALE GENOMIC DNA]</scope>
    <source>
        <strain evidence="2">CCUG 50353</strain>
    </source>
</reference>
<dbReference type="Proteomes" id="UP001595733">
    <property type="component" value="Unassembled WGS sequence"/>
</dbReference>
<dbReference type="RefSeq" id="WP_378141953.1">
    <property type="nucleotide sequence ID" value="NZ_JBHSEF010000023.1"/>
</dbReference>
<organism evidence="1 2">
    <name type="scientific">Chryseomicrobium palamuruense</name>
    <dbReference type="NCBI Taxonomy" id="682973"/>
    <lineage>
        <taxon>Bacteria</taxon>
        <taxon>Bacillati</taxon>
        <taxon>Bacillota</taxon>
        <taxon>Bacilli</taxon>
        <taxon>Bacillales</taxon>
        <taxon>Caryophanaceae</taxon>
        <taxon>Chryseomicrobium</taxon>
    </lineage>
</organism>
<keyword evidence="2" id="KW-1185">Reference proteome</keyword>
<proteinExistence type="predicted"/>
<comment type="caution">
    <text evidence="1">The sequence shown here is derived from an EMBL/GenBank/DDBJ whole genome shotgun (WGS) entry which is preliminary data.</text>
</comment>
<evidence type="ECO:0000313" key="2">
    <source>
        <dbReference type="Proteomes" id="UP001595733"/>
    </source>
</evidence>